<feature type="transmembrane region" description="Helical" evidence="1">
    <location>
        <begin position="210"/>
        <end position="230"/>
    </location>
</feature>
<proteinExistence type="predicted"/>
<keyword evidence="1" id="KW-0472">Membrane</keyword>
<dbReference type="RefSeq" id="WP_045927843.1">
    <property type="nucleotide sequence ID" value="NZ_CP029477.1"/>
</dbReference>
<sequence length="237" mass="26288">MKKFASILFRLIFTATVCISGFLLLESPITVNVQNVRGMAQTVIKKSVNNTGDSRLKGTLKLAKDFGVEDKILEQLPKKYHNDMSYVSLYNLSVTYQENGEVSAKNLSFPENNEVQKAVSNLLLNKINNGLNENKDKVNQTISIFHYCLFATILVFILAALLMLFGKYWASIILLVAAIGSFGALQFLANQLVQWLESNTAPGITLTTSPILWVGLALGFIAALIWPVILKLTKKED</sequence>
<dbReference type="Proteomes" id="UP000246036">
    <property type="component" value="Chromosome"/>
</dbReference>
<dbReference type="EMBL" id="CP029477">
    <property type="protein sequence ID" value="AWM75092.1"/>
    <property type="molecule type" value="Genomic_DNA"/>
</dbReference>
<evidence type="ECO:0000313" key="4">
    <source>
        <dbReference type="Proteomes" id="UP000033533"/>
    </source>
</evidence>
<dbReference type="EMBL" id="JXBY01000016">
    <property type="protein sequence ID" value="KJY56376.1"/>
    <property type="molecule type" value="Genomic_DNA"/>
</dbReference>
<gene>
    <name evidence="2" type="ORF">DKL58_03515</name>
    <name evidence="3" type="ORF">JF76_06840</name>
</gene>
<keyword evidence="1" id="KW-1133">Transmembrane helix</keyword>
<evidence type="ECO:0000313" key="2">
    <source>
        <dbReference type="EMBL" id="AWM75092.1"/>
    </source>
</evidence>
<organism evidence="3 4">
    <name type="scientific">Lactobacillus kullabergensis</name>
    <dbReference type="NCBI Taxonomy" id="1218493"/>
    <lineage>
        <taxon>Bacteria</taxon>
        <taxon>Bacillati</taxon>
        <taxon>Bacillota</taxon>
        <taxon>Bacilli</taxon>
        <taxon>Lactobacillales</taxon>
        <taxon>Lactobacillaceae</taxon>
        <taxon>Lactobacillus</taxon>
    </lineage>
</organism>
<dbReference type="HOGENOM" id="CLU_096047_0_0_9"/>
<dbReference type="OrthoDB" id="2329760at2"/>
<name>A0A0F4LFN0_9LACO</name>
<reference evidence="2 5" key="2">
    <citation type="submission" date="2018-05" db="EMBL/GenBank/DDBJ databases">
        <title>Reference genomes for bee gut microbiota database.</title>
        <authorList>
            <person name="Ellegaard K.M."/>
        </authorList>
    </citation>
    <scope>NUCLEOTIDE SEQUENCE [LARGE SCALE GENOMIC DNA]</scope>
    <source>
        <strain evidence="2 5">ESL0186</strain>
    </source>
</reference>
<dbReference type="KEGG" id="lkl:DKL58_03515"/>
<feature type="transmembrane region" description="Helical" evidence="1">
    <location>
        <begin position="7"/>
        <end position="25"/>
    </location>
</feature>
<protein>
    <submittedName>
        <fullName evidence="3">Uncharacterized protein</fullName>
    </submittedName>
</protein>
<keyword evidence="5" id="KW-1185">Reference proteome</keyword>
<feature type="transmembrane region" description="Helical" evidence="1">
    <location>
        <begin position="144"/>
        <end position="165"/>
    </location>
</feature>
<dbReference type="AlphaFoldDB" id="A0A0F4LFN0"/>
<reference evidence="3 4" key="1">
    <citation type="submission" date="2014-12" db="EMBL/GenBank/DDBJ databases">
        <title>Comparative genomics of the lactic acid bacteria isolated from the honey bee gut.</title>
        <authorList>
            <person name="Ellegaard K.M."/>
            <person name="Tamarit D."/>
            <person name="Javelind E."/>
            <person name="Olofsson T."/>
            <person name="Andersson S.G."/>
            <person name="Vasquez A."/>
        </authorList>
    </citation>
    <scope>NUCLEOTIDE SEQUENCE [LARGE SCALE GENOMIC DNA]</scope>
    <source>
        <strain evidence="3 4">Biut2</strain>
    </source>
</reference>
<dbReference type="STRING" id="1218493.JF76_06840"/>
<evidence type="ECO:0000313" key="3">
    <source>
        <dbReference type="EMBL" id="KJY56376.1"/>
    </source>
</evidence>
<accession>A0A0F4LFN0</accession>
<evidence type="ECO:0000256" key="1">
    <source>
        <dbReference type="SAM" id="Phobius"/>
    </source>
</evidence>
<evidence type="ECO:0000313" key="5">
    <source>
        <dbReference type="Proteomes" id="UP000246036"/>
    </source>
</evidence>
<feature type="transmembrane region" description="Helical" evidence="1">
    <location>
        <begin position="172"/>
        <end position="190"/>
    </location>
</feature>
<dbReference type="Proteomes" id="UP000033533">
    <property type="component" value="Unassembled WGS sequence"/>
</dbReference>
<keyword evidence="1" id="KW-0812">Transmembrane</keyword>
<dbReference type="PATRIC" id="fig|1218493.3.peg.730"/>